<gene>
    <name evidence="1" type="ORF">ANN_06180</name>
</gene>
<name>A0ABQ8TCU4_PERAM</name>
<dbReference type="Proteomes" id="UP001148838">
    <property type="component" value="Unassembled WGS sequence"/>
</dbReference>
<protein>
    <submittedName>
        <fullName evidence="1">Uncharacterized protein</fullName>
    </submittedName>
</protein>
<proteinExistence type="predicted"/>
<evidence type="ECO:0000313" key="1">
    <source>
        <dbReference type="EMBL" id="KAJ4444388.1"/>
    </source>
</evidence>
<dbReference type="EMBL" id="JAJSOF020000011">
    <property type="protein sequence ID" value="KAJ4444388.1"/>
    <property type="molecule type" value="Genomic_DNA"/>
</dbReference>
<organism evidence="1 2">
    <name type="scientific">Periplaneta americana</name>
    <name type="common">American cockroach</name>
    <name type="synonym">Blatta americana</name>
    <dbReference type="NCBI Taxonomy" id="6978"/>
    <lineage>
        <taxon>Eukaryota</taxon>
        <taxon>Metazoa</taxon>
        <taxon>Ecdysozoa</taxon>
        <taxon>Arthropoda</taxon>
        <taxon>Hexapoda</taxon>
        <taxon>Insecta</taxon>
        <taxon>Pterygota</taxon>
        <taxon>Neoptera</taxon>
        <taxon>Polyneoptera</taxon>
        <taxon>Dictyoptera</taxon>
        <taxon>Blattodea</taxon>
        <taxon>Blattoidea</taxon>
        <taxon>Blattidae</taxon>
        <taxon>Blattinae</taxon>
        <taxon>Periplaneta</taxon>
    </lineage>
</organism>
<keyword evidence="2" id="KW-1185">Reference proteome</keyword>
<feature type="non-terminal residue" evidence="1">
    <location>
        <position position="61"/>
    </location>
</feature>
<sequence length="61" mass="6754">MYRTMTAKFQNQQIISIKELLLYCSKCNTKAVVGSGAHQQGPKAFTVQLSGKSHQDLQLSP</sequence>
<accession>A0ABQ8TCU4</accession>
<reference evidence="1 2" key="1">
    <citation type="journal article" date="2022" name="Allergy">
        <title>Genome assembly and annotation of Periplaneta americana reveal a comprehensive cockroach allergen profile.</title>
        <authorList>
            <person name="Wang L."/>
            <person name="Xiong Q."/>
            <person name="Saelim N."/>
            <person name="Wang L."/>
            <person name="Nong W."/>
            <person name="Wan A.T."/>
            <person name="Shi M."/>
            <person name="Liu X."/>
            <person name="Cao Q."/>
            <person name="Hui J.H.L."/>
            <person name="Sookrung N."/>
            <person name="Leung T.F."/>
            <person name="Tungtrongchitr A."/>
            <person name="Tsui S.K.W."/>
        </authorList>
    </citation>
    <scope>NUCLEOTIDE SEQUENCE [LARGE SCALE GENOMIC DNA]</scope>
    <source>
        <strain evidence="1">PWHHKU_190912</strain>
    </source>
</reference>
<evidence type="ECO:0000313" key="2">
    <source>
        <dbReference type="Proteomes" id="UP001148838"/>
    </source>
</evidence>
<comment type="caution">
    <text evidence="1">The sequence shown here is derived from an EMBL/GenBank/DDBJ whole genome shotgun (WGS) entry which is preliminary data.</text>
</comment>